<reference evidence="1" key="1">
    <citation type="submission" date="2023-10" db="EMBL/GenBank/DDBJ databases">
        <title>Genome assembly of Pristionchus species.</title>
        <authorList>
            <person name="Yoshida K."/>
            <person name="Sommer R.J."/>
        </authorList>
    </citation>
    <scope>NUCLEOTIDE SEQUENCE</scope>
    <source>
        <strain evidence="1">RS5133</strain>
    </source>
</reference>
<sequence>MTSLVLFHQIQVYHTIRQAQMAAETIPEALRCLLDSDDVHFKHKTLTLEKIARFIEAGAGQLSVISDFDHTLTPAIGDDGNPCAVTHQVFGDALKLPDITQK</sequence>
<dbReference type="EMBL" id="BTSY01000003">
    <property type="protein sequence ID" value="GMT18534.1"/>
    <property type="molecule type" value="Genomic_DNA"/>
</dbReference>
<comment type="caution">
    <text evidence="1">The sequence shown here is derived from an EMBL/GenBank/DDBJ whole genome shotgun (WGS) entry which is preliminary data.</text>
</comment>
<name>A0AAV5VL85_9BILA</name>
<feature type="non-terminal residue" evidence="1">
    <location>
        <position position="102"/>
    </location>
</feature>
<organism evidence="1 2">
    <name type="scientific">Pristionchus fissidentatus</name>
    <dbReference type="NCBI Taxonomy" id="1538716"/>
    <lineage>
        <taxon>Eukaryota</taxon>
        <taxon>Metazoa</taxon>
        <taxon>Ecdysozoa</taxon>
        <taxon>Nematoda</taxon>
        <taxon>Chromadorea</taxon>
        <taxon>Rhabditida</taxon>
        <taxon>Rhabditina</taxon>
        <taxon>Diplogasteromorpha</taxon>
        <taxon>Diplogasteroidea</taxon>
        <taxon>Neodiplogasteridae</taxon>
        <taxon>Pristionchus</taxon>
    </lineage>
</organism>
<protein>
    <recommendedName>
        <fullName evidence="3">5'-nucleotidase</fullName>
    </recommendedName>
</protein>
<dbReference type="Proteomes" id="UP001432322">
    <property type="component" value="Unassembled WGS sequence"/>
</dbReference>
<evidence type="ECO:0000313" key="1">
    <source>
        <dbReference type="EMBL" id="GMT18534.1"/>
    </source>
</evidence>
<accession>A0AAV5VL85</accession>
<keyword evidence="2" id="KW-1185">Reference proteome</keyword>
<evidence type="ECO:0008006" key="3">
    <source>
        <dbReference type="Google" id="ProtNLM"/>
    </source>
</evidence>
<dbReference type="AlphaFoldDB" id="A0AAV5VL85"/>
<gene>
    <name evidence="1" type="ORF">PFISCL1PPCAC_9831</name>
</gene>
<evidence type="ECO:0000313" key="2">
    <source>
        <dbReference type="Proteomes" id="UP001432322"/>
    </source>
</evidence>
<proteinExistence type="predicted"/>